<evidence type="ECO:0000256" key="2">
    <source>
        <dbReference type="ARBA" id="ARBA00009239"/>
    </source>
</evidence>
<reference evidence="12 13" key="1">
    <citation type="submission" date="2021-06" db="EMBL/GenBank/DDBJ databases">
        <title>Chromosome-level genome assembly of the red-tail catfish (Hemibagrus wyckioides).</title>
        <authorList>
            <person name="Shao F."/>
        </authorList>
    </citation>
    <scope>NUCLEOTIDE SEQUENCE [LARGE SCALE GENOMIC DNA]</scope>
    <source>
        <strain evidence="12">EC202008001</strain>
        <tissue evidence="12">Blood</tissue>
    </source>
</reference>
<evidence type="ECO:0000256" key="7">
    <source>
        <dbReference type="ARBA" id="ARBA00023034"/>
    </source>
</evidence>
<dbReference type="PANTHER" id="PTHR12369:SF15">
    <property type="entry name" value="BETA-1,4-N-ACETYLGALACTOSAMINYLTRANSFERASE 3"/>
    <property type="match status" value="1"/>
</dbReference>
<feature type="domain" description="PA14" evidence="11">
    <location>
        <begin position="75"/>
        <end position="244"/>
    </location>
</feature>
<dbReference type="PANTHER" id="PTHR12369">
    <property type="entry name" value="CHONDROITIN SYNTHASE"/>
    <property type="match status" value="1"/>
</dbReference>
<dbReference type="SMART" id="SM00758">
    <property type="entry name" value="PA14"/>
    <property type="match status" value="1"/>
</dbReference>
<dbReference type="SUPFAM" id="SSF53448">
    <property type="entry name" value="Nucleotide-diphospho-sugar transferases"/>
    <property type="match status" value="1"/>
</dbReference>
<dbReference type="InterPro" id="IPR037524">
    <property type="entry name" value="PA14/GLEYA"/>
</dbReference>
<evidence type="ECO:0000256" key="3">
    <source>
        <dbReference type="ARBA" id="ARBA00022679"/>
    </source>
</evidence>
<dbReference type="Gene3D" id="3.90.550.10">
    <property type="entry name" value="Spore Coat Polysaccharide Biosynthesis Protein SpsA, Chain A"/>
    <property type="match status" value="1"/>
</dbReference>
<evidence type="ECO:0000259" key="11">
    <source>
        <dbReference type="PROSITE" id="PS51820"/>
    </source>
</evidence>
<dbReference type="PROSITE" id="PS51820">
    <property type="entry name" value="PA14"/>
    <property type="match status" value="1"/>
</dbReference>
<feature type="compositionally biased region" description="Basic and acidic residues" evidence="10">
    <location>
        <begin position="1"/>
        <end position="19"/>
    </location>
</feature>
<dbReference type="Proteomes" id="UP000824219">
    <property type="component" value="Linkage Group LG19"/>
</dbReference>
<evidence type="ECO:0000313" key="12">
    <source>
        <dbReference type="EMBL" id="KAG7320262.1"/>
    </source>
</evidence>
<gene>
    <name evidence="12" type="ORF">KOW79_016115</name>
</gene>
<evidence type="ECO:0000256" key="8">
    <source>
        <dbReference type="ARBA" id="ARBA00023136"/>
    </source>
</evidence>
<evidence type="ECO:0000256" key="6">
    <source>
        <dbReference type="ARBA" id="ARBA00022989"/>
    </source>
</evidence>
<comment type="subcellular location">
    <subcellularLocation>
        <location evidence="1 9">Golgi apparatus</location>
        <location evidence="1 9">Golgi stack membrane</location>
        <topology evidence="1 9">Single-pass type II membrane protein</topology>
    </subcellularLocation>
</comment>
<proteinExistence type="inferred from homology"/>
<feature type="compositionally biased region" description="Basic and acidic residues" evidence="10">
    <location>
        <begin position="26"/>
        <end position="40"/>
    </location>
</feature>
<dbReference type="SUPFAM" id="SSF56988">
    <property type="entry name" value="Anthrax protective antigen"/>
    <property type="match status" value="1"/>
</dbReference>
<comment type="caution">
    <text evidence="12">The sequence shown here is derived from an EMBL/GenBank/DDBJ whole genome shotgun (WGS) entry which is preliminary data.</text>
</comment>
<dbReference type="Pfam" id="PF07691">
    <property type="entry name" value="PA14"/>
    <property type="match status" value="1"/>
</dbReference>
<organism evidence="12 13">
    <name type="scientific">Hemibagrus wyckioides</name>
    <dbReference type="NCBI Taxonomy" id="337641"/>
    <lineage>
        <taxon>Eukaryota</taxon>
        <taxon>Metazoa</taxon>
        <taxon>Chordata</taxon>
        <taxon>Craniata</taxon>
        <taxon>Vertebrata</taxon>
        <taxon>Euteleostomi</taxon>
        <taxon>Actinopterygii</taxon>
        <taxon>Neopterygii</taxon>
        <taxon>Teleostei</taxon>
        <taxon>Ostariophysi</taxon>
        <taxon>Siluriformes</taxon>
        <taxon>Bagridae</taxon>
        <taxon>Hemibagrus</taxon>
    </lineage>
</organism>
<keyword evidence="8" id="KW-0472">Membrane</keyword>
<keyword evidence="3 9" id="KW-0808">Transferase</keyword>
<keyword evidence="4" id="KW-0812">Transmembrane</keyword>
<keyword evidence="5 9" id="KW-0735">Signal-anchor</keyword>
<comment type="catalytic activity">
    <reaction evidence="9">
        <text>an N-acetyl-beta-D-glucosaminyl derivative + UDP-N-acetyl-alpha-D-galactosamine = an N-acetyl-beta-D-galactosaminyl-(1-&gt;4)-N-acetyl-beta-D-glucosaminyl derivative + UDP + H(+)</text>
        <dbReference type="Rhea" id="RHEA:20493"/>
        <dbReference type="ChEBI" id="CHEBI:15378"/>
        <dbReference type="ChEBI" id="CHEBI:58223"/>
        <dbReference type="ChEBI" id="CHEBI:61631"/>
        <dbReference type="ChEBI" id="CHEBI:67138"/>
        <dbReference type="ChEBI" id="CHEBI:138027"/>
        <dbReference type="EC" id="2.4.1.244"/>
    </reaction>
</comment>
<comment type="similarity">
    <text evidence="2 9">Belongs to the chondroitin N-acetylgalactosaminyltransferase family.</text>
</comment>
<comment type="function">
    <text evidence="9">Transfers N-acetylgalactosamine (GalNAc) from UDP-GalNAc to N-acetylglucosamine-beta-benzyl with a beta-1,4-linkage to form N,N'-diacetyllactosediamine, GalNAc-beta-1,4-GlcNAc structures in N-linked glycans and probably O-linked glycans.</text>
</comment>
<dbReference type="Pfam" id="PF05679">
    <property type="entry name" value="CHGN"/>
    <property type="match status" value="1"/>
</dbReference>
<evidence type="ECO:0000256" key="10">
    <source>
        <dbReference type="SAM" id="MobiDB-lite"/>
    </source>
</evidence>
<feature type="region of interest" description="Disordered" evidence="10">
    <location>
        <begin position="1"/>
        <end position="42"/>
    </location>
</feature>
<dbReference type="GO" id="GO:0032580">
    <property type="term" value="C:Golgi cisterna membrane"/>
    <property type="evidence" value="ECO:0007669"/>
    <property type="project" value="UniProtKB-SubCell"/>
</dbReference>
<evidence type="ECO:0000256" key="1">
    <source>
        <dbReference type="ARBA" id="ARBA00004447"/>
    </source>
</evidence>
<protein>
    <recommendedName>
        <fullName evidence="9">Beta-1,4-N-acetylgalactosaminyltransferase</fullName>
        <ecNumber evidence="9">2.4.1.244</ecNumber>
    </recommendedName>
</protein>
<sequence>MELHFVLRHSQERLPKNDSPRTPPQRQRDRKPEEVNKEEGGASVYRVEHKKKNADLEFWDLPEDIESSEFKIINSGQPKWKPEFLGKVNMHIFEDWCGGSVDQLRKNELFPMFPHSRTTIRRLAVYPGWENYGLRIFGYIHPVINGEYMFAIASDDNSEFWLSSDESSKNLKLMAFLGKAGNEWAAPGEYEKFASQISDPVELTKRKKYYFEIIYKQSEAMDHVELAWRLNKEESNFEVITSEYLSLYSDESSLLAVDNQIIPQTAASRKLAPDPISKPDVDMVKEDPRDTIYKIPLLENSIVENAFPKCPFYPIYLYENDTIERYDGINHVRYSSVYPNDYTRLATEDIKAQICFYEKDETVEQGGGFGPMLKFESRADNEGSMNKPNWTQIINVKPVDFHSKQSDFVVHTCKRAGNIIMLQKDVMPIIKAFRNQLLSSPNTSELFMKRVLNVERKTKAGVGSRYLMEIEMEDKKGKNVLISKYLYSTMNQRNPELPGLCSPINFDWNPEVKVHVILTVKNQGKWVIHFINEMQRLYQETGDKNFNVIIVDYNSTDIDVEKELKNANLPSYQFKSLDGRFAKALGIQSGVDLVQDENSILFMCDLHIHFPSSIIDNVRKHCVQGKVAYAPVVMRLGCGATLHDPSGFWETEGYGLVGIYKSDMDRIGGMNVKEYTDKWGGEDWELLDRIVLNKLEVERLHLRNFAHFYHSKRGMWNME</sequence>
<dbReference type="AlphaFoldDB" id="A0A9D3NDK3"/>
<keyword evidence="6" id="KW-1133">Transmembrane helix</keyword>
<dbReference type="InterPro" id="IPR051227">
    <property type="entry name" value="CS_glycosyltransferase"/>
</dbReference>
<evidence type="ECO:0000256" key="9">
    <source>
        <dbReference type="RuleBase" id="RU364016"/>
    </source>
</evidence>
<dbReference type="EMBL" id="JAHKSW010000019">
    <property type="protein sequence ID" value="KAG7320262.1"/>
    <property type="molecule type" value="Genomic_DNA"/>
</dbReference>
<dbReference type="InterPro" id="IPR011658">
    <property type="entry name" value="PA14_dom"/>
</dbReference>
<dbReference type="GO" id="GO:0033842">
    <property type="term" value="F:N-acetyl-beta-glucosaminyl-derivative 4-beta-N-acetylgalactosaminyltransferase activity"/>
    <property type="evidence" value="ECO:0007669"/>
    <property type="project" value="UniProtKB-EC"/>
</dbReference>
<evidence type="ECO:0000313" key="13">
    <source>
        <dbReference type="Proteomes" id="UP000824219"/>
    </source>
</evidence>
<evidence type="ECO:0000256" key="4">
    <source>
        <dbReference type="ARBA" id="ARBA00022692"/>
    </source>
</evidence>
<dbReference type="InterPro" id="IPR008428">
    <property type="entry name" value="Chond_GalNAc"/>
</dbReference>
<dbReference type="InterPro" id="IPR029044">
    <property type="entry name" value="Nucleotide-diphossugar_trans"/>
</dbReference>
<dbReference type="OrthoDB" id="5971499at2759"/>
<evidence type="ECO:0000256" key="5">
    <source>
        <dbReference type="ARBA" id="ARBA00022968"/>
    </source>
</evidence>
<keyword evidence="13" id="KW-1185">Reference proteome</keyword>
<keyword evidence="7 9" id="KW-0333">Golgi apparatus</keyword>
<dbReference type="Gene3D" id="3.90.182.10">
    <property type="entry name" value="Toxin - Anthrax Protective Antigen,domain 1"/>
    <property type="match status" value="1"/>
</dbReference>
<dbReference type="EC" id="2.4.1.244" evidence="9"/>
<accession>A0A9D3NDK3</accession>
<name>A0A9D3NDK3_9TELE</name>